<accession>A0A081RN74</accession>
<keyword evidence="4" id="KW-0560">Oxidoreductase</keyword>
<dbReference type="EMBL" id="JOKN01000013">
    <property type="protein sequence ID" value="KEQ56647.1"/>
    <property type="molecule type" value="Genomic_DNA"/>
</dbReference>
<reference evidence="9 10" key="1">
    <citation type="submission" date="2014-06" db="EMBL/GenBank/DDBJ databases">
        <authorList>
            <person name="Ngugi D.K."/>
            <person name="Blom J."/>
            <person name="Alam I."/>
            <person name="Rashid M."/>
            <person name="Ba Alawi W."/>
            <person name="Zhang G."/>
            <person name="Hikmawan T."/>
            <person name="Guan Y."/>
            <person name="Antunes A."/>
            <person name="Siam R."/>
            <person name="ElDorry H."/>
            <person name="Bajic V."/>
            <person name="Stingl U."/>
        </authorList>
    </citation>
    <scope>NUCLEOTIDE SEQUENCE [LARGE SCALE GENOMIC DNA]</scope>
    <source>
        <strain evidence="9">SCGC AAA799-N04</strain>
    </source>
</reference>
<keyword evidence="3" id="KW-0732">Signal</keyword>
<comment type="similarity">
    <text evidence="1">Belongs to the thioredoxin family. DsbA subfamily.</text>
</comment>
<feature type="domain" description="Thioredoxin" evidence="8">
    <location>
        <begin position="108"/>
        <end position="313"/>
    </location>
</feature>
<sequence>MVCPLIFISSFSQTPLHKFIANIHYFSYQSNCNLYSLSNKYTNQNKCVGENLENKKNANSIMIKKSTFTSLVVVLVIAIAISAFFAGNYVSNFNSDKVTQSDLKNAFAKLEEKIGTNTQPSIQPNTQPIRVSVDDDPMKGNPNAPITIIEFSDYECPFCGKFYTDTLPLIEENYINTGKVNFVYRDFPIQSIHPNAVSTAMAAECADDQEMFWPYHDMIFENKSTWEKQRGQNLVNELAQYAVVLGLDVEEFTACLESNKHLDEIKNDLQDGQSYGISGTPGFFIGNDNSGYIKVSGAKPYQAFEEILEEMLAQ</sequence>
<dbReference type="PANTHER" id="PTHR13887">
    <property type="entry name" value="GLUTATHIONE S-TRANSFERASE KAPPA"/>
    <property type="match status" value="1"/>
</dbReference>
<evidence type="ECO:0000259" key="8">
    <source>
        <dbReference type="PROSITE" id="PS51352"/>
    </source>
</evidence>
<dbReference type="Gene3D" id="3.40.30.10">
    <property type="entry name" value="Glutaredoxin"/>
    <property type="match status" value="1"/>
</dbReference>
<evidence type="ECO:0000256" key="3">
    <source>
        <dbReference type="ARBA" id="ARBA00022729"/>
    </source>
</evidence>
<dbReference type="SUPFAM" id="SSF52833">
    <property type="entry name" value="Thioredoxin-like"/>
    <property type="match status" value="1"/>
</dbReference>
<organism evidence="9 10">
    <name type="scientific">Marine Group I thaumarchaeote SCGC AAA799-N04</name>
    <dbReference type="NCBI Taxonomy" id="1502293"/>
    <lineage>
        <taxon>Archaea</taxon>
        <taxon>Nitrososphaerota</taxon>
        <taxon>Marine Group I</taxon>
    </lineage>
</organism>
<dbReference type="PANTHER" id="PTHR13887:SF14">
    <property type="entry name" value="DISULFIDE BOND FORMATION PROTEIN D"/>
    <property type="match status" value="1"/>
</dbReference>
<evidence type="ECO:0000256" key="2">
    <source>
        <dbReference type="ARBA" id="ARBA00007787"/>
    </source>
</evidence>
<proteinExistence type="inferred from homology"/>
<gene>
    <name evidence="9" type="ORF">AAA799N04_00908</name>
</gene>
<keyword evidence="7" id="KW-1133">Transmembrane helix</keyword>
<feature type="transmembrane region" description="Helical" evidence="7">
    <location>
        <begin position="68"/>
        <end position="90"/>
    </location>
</feature>
<dbReference type="AlphaFoldDB" id="A0A081RN74"/>
<name>A0A081RN74_9ARCH</name>
<dbReference type="GO" id="GO:0016491">
    <property type="term" value="F:oxidoreductase activity"/>
    <property type="evidence" value="ECO:0007669"/>
    <property type="project" value="UniProtKB-KW"/>
</dbReference>
<comment type="caution">
    <text evidence="9">The sequence shown here is derived from an EMBL/GenBank/DDBJ whole genome shotgun (WGS) entry which is preliminary data.</text>
</comment>
<evidence type="ECO:0000256" key="1">
    <source>
        <dbReference type="ARBA" id="ARBA00005791"/>
    </source>
</evidence>
<evidence type="ECO:0000256" key="7">
    <source>
        <dbReference type="SAM" id="Phobius"/>
    </source>
</evidence>
<keyword evidence="10" id="KW-1185">Reference proteome</keyword>
<dbReference type="PROSITE" id="PS51352">
    <property type="entry name" value="THIOREDOXIN_2"/>
    <property type="match status" value="1"/>
</dbReference>
<keyword evidence="7" id="KW-0812">Transmembrane</keyword>
<dbReference type="Pfam" id="PF13462">
    <property type="entry name" value="Thioredoxin_4"/>
    <property type="match status" value="1"/>
</dbReference>
<evidence type="ECO:0000256" key="6">
    <source>
        <dbReference type="ARBA" id="ARBA00023284"/>
    </source>
</evidence>
<keyword evidence="5" id="KW-1015">Disulfide bond</keyword>
<dbReference type="Proteomes" id="UP000028059">
    <property type="component" value="Unassembled WGS sequence"/>
</dbReference>
<dbReference type="InterPro" id="IPR013766">
    <property type="entry name" value="Thioredoxin_domain"/>
</dbReference>
<dbReference type="PATRIC" id="fig|1502293.3.peg.836"/>
<keyword evidence="7" id="KW-0472">Membrane</keyword>
<dbReference type="InterPro" id="IPR036249">
    <property type="entry name" value="Thioredoxin-like_sf"/>
</dbReference>
<evidence type="ECO:0000313" key="9">
    <source>
        <dbReference type="EMBL" id="KEQ56647.1"/>
    </source>
</evidence>
<protein>
    <submittedName>
        <fullName evidence="9">Na antiporter NhaA 2 protein</fullName>
    </submittedName>
</protein>
<comment type="similarity">
    <text evidence="2">Belongs to the glutaredoxin family.</text>
</comment>
<evidence type="ECO:0000256" key="5">
    <source>
        <dbReference type="ARBA" id="ARBA00023157"/>
    </source>
</evidence>
<dbReference type="InterPro" id="IPR012336">
    <property type="entry name" value="Thioredoxin-like_fold"/>
</dbReference>
<evidence type="ECO:0000313" key="10">
    <source>
        <dbReference type="Proteomes" id="UP000028059"/>
    </source>
</evidence>
<keyword evidence="6" id="KW-0676">Redox-active center</keyword>
<evidence type="ECO:0000256" key="4">
    <source>
        <dbReference type="ARBA" id="ARBA00023002"/>
    </source>
</evidence>